<dbReference type="STRING" id="1931275.BV914_11000"/>
<reference evidence="2" key="1">
    <citation type="submission" date="2017-01" db="EMBL/GenBank/DDBJ databases">
        <authorList>
            <person name="Mah S.A."/>
            <person name="Swanson W.J."/>
            <person name="Moy G.W."/>
            <person name="Vacquier V.D."/>
        </authorList>
    </citation>
    <scope>NUCLEOTIDE SEQUENCE [LARGE SCALE GENOMIC DNA]</scope>
    <source>
        <strain evidence="2">124861</strain>
    </source>
</reference>
<dbReference type="EMBL" id="MTAB01000026">
    <property type="protein sequence ID" value="OSI18389.1"/>
    <property type="molecule type" value="Genomic_DNA"/>
</dbReference>
<proteinExistence type="predicted"/>
<name>A0A1X3DEK7_9NEIS</name>
<dbReference type="AlphaFoldDB" id="A0A1X3DEK7"/>
<organism evidence="1 2">
    <name type="scientific">Neisseria dumasiana</name>
    <dbReference type="NCBI Taxonomy" id="1931275"/>
    <lineage>
        <taxon>Bacteria</taxon>
        <taxon>Pseudomonadati</taxon>
        <taxon>Pseudomonadota</taxon>
        <taxon>Betaproteobacteria</taxon>
        <taxon>Neisseriales</taxon>
        <taxon>Neisseriaceae</taxon>
        <taxon>Neisseria</taxon>
    </lineage>
</organism>
<sequence length="63" mass="6792">MPKRGIIRARAVINECRAIKCAHSGFAINQLIFNTKQQAEGGAGSAKPILLPLQRLAQSFSLS</sequence>
<comment type="caution">
    <text evidence="1">The sequence shown here is derived from an EMBL/GenBank/DDBJ whole genome shotgun (WGS) entry which is preliminary data.</text>
</comment>
<evidence type="ECO:0000313" key="2">
    <source>
        <dbReference type="Proteomes" id="UP000193303"/>
    </source>
</evidence>
<protein>
    <submittedName>
        <fullName evidence="1">Uncharacterized protein</fullName>
    </submittedName>
</protein>
<dbReference type="Proteomes" id="UP000193303">
    <property type="component" value="Unassembled WGS sequence"/>
</dbReference>
<gene>
    <name evidence="1" type="ORF">BV912_09995</name>
</gene>
<accession>A0A1X3DEK7</accession>
<evidence type="ECO:0000313" key="1">
    <source>
        <dbReference type="EMBL" id="OSI18389.1"/>
    </source>
</evidence>